<evidence type="ECO:0000256" key="5">
    <source>
        <dbReference type="SAM" id="MobiDB-lite"/>
    </source>
</evidence>
<feature type="region of interest" description="Disordered" evidence="5">
    <location>
        <begin position="163"/>
        <end position="197"/>
    </location>
</feature>
<keyword evidence="3 6" id="KW-0378">Hydrolase</keyword>
<evidence type="ECO:0000256" key="4">
    <source>
        <dbReference type="ARBA" id="ARBA00049534"/>
    </source>
</evidence>
<reference evidence="7" key="1">
    <citation type="journal article" date="2019" name="Int. J. Syst. Evol. Microbiol.">
        <title>The Global Catalogue of Microorganisms (GCM) 10K type strain sequencing project: providing services to taxonomists for standard genome sequencing and annotation.</title>
        <authorList>
            <consortium name="The Broad Institute Genomics Platform"/>
            <consortium name="The Broad Institute Genome Sequencing Center for Infectious Disease"/>
            <person name="Wu L."/>
            <person name="Ma J."/>
        </authorList>
    </citation>
    <scope>NUCLEOTIDE SEQUENCE [LARGE SCALE GENOMIC DNA]</scope>
    <source>
        <strain evidence="7">CGMCC 1.6774</strain>
    </source>
</reference>
<evidence type="ECO:0000256" key="1">
    <source>
        <dbReference type="ARBA" id="ARBA00011076"/>
    </source>
</evidence>
<protein>
    <recommendedName>
        <fullName evidence="2">glutaminase</fullName>
        <ecNumber evidence="2">3.5.1.2</ecNumber>
    </recommendedName>
</protein>
<sequence>MGMRLTAGDRGAYTNVSTGRLPDPDQVRALVGEAHALFREDREGEVSQVYPALARVAPDLFGICVVGTGGNVHAVGDTEVPFSIMSVSKPFVFALVCEVIGPARARERLGANSTGLPFNSAAAVEWSPDGRTNPMVNAGAIATKAAPTCRSTWSVSFSPPPRSCRSASGSTISTAGAWRSPRPTRRSISPASPRPRC</sequence>
<dbReference type="PANTHER" id="PTHR12544">
    <property type="entry name" value="GLUTAMINASE"/>
    <property type="match status" value="1"/>
</dbReference>
<keyword evidence="7" id="KW-1185">Reference proteome</keyword>
<feature type="compositionally biased region" description="Low complexity" evidence="5">
    <location>
        <begin position="166"/>
        <end position="191"/>
    </location>
</feature>
<gene>
    <name evidence="6" type="ORF">ACFSOX_15050</name>
</gene>
<dbReference type="Pfam" id="PF04960">
    <property type="entry name" value="Glutaminase"/>
    <property type="match status" value="1"/>
</dbReference>
<dbReference type="InterPro" id="IPR015868">
    <property type="entry name" value="Glutaminase"/>
</dbReference>
<comment type="similarity">
    <text evidence="1">Belongs to the glutaminase family.</text>
</comment>
<dbReference type="EC" id="3.5.1.2" evidence="2"/>
<organism evidence="6 7">
    <name type="scientific">Rhodoplanes azumiensis</name>
    <dbReference type="NCBI Taxonomy" id="1897628"/>
    <lineage>
        <taxon>Bacteria</taxon>
        <taxon>Pseudomonadati</taxon>
        <taxon>Pseudomonadota</taxon>
        <taxon>Alphaproteobacteria</taxon>
        <taxon>Hyphomicrobiales</taxon>
        <taxon>Nitrobacteraceae</taxon>
        <taxon>Rhodoplanes</taxon>
    </lineage>
</organism>
<evidence type="ECO:0000256" key="2">
    <source>
        <dbReference type="ARBA" id="ARBA00012918"/>
    </source>
</evidence>
<comment type="catalytic activity">
    <reaction evidence="4">
        <text>L-glutamine + H2O = L-glutamate + NH4(+)</text>
        <dbReference type="Rhea" id="RHEA:15889"/>
        <dbReference type="ChEBI" id="CHEBI:15377"/>
        <dbReference type="ChEBI" id="CHEBI:28938"/>
        <dbReference type="ChEBI" id="CHEBI:29985"/>
        <dbReference type="ChEBI" id="CHEBI:58359"/>
        <dbReference type="EC" id="3.5.1.2"/>
    </reaction>
</comment>
<dbReference type="GO" id="GO:0004359">
    <property type="term" value="F:glutaminase activity"/>
    <property type="evidence" value="ECO:0007669"/>
    <property type="project" value="UniProtKB-EC"/>
</dbReference>
<dbReference type="EMBL" id="JBHUIW010000017">
    <property type="protein sequence ID" value="MFD2183473.1"/>
    <property type="molecule type" value="Genomic_DNA"/>
</dbReference>
<comment type="caution">
    <text evidence="6">The sequence shown here is derived from an EMBL/GenBank/DDBJ whole genome shotgun (WGS) entry which is preliminary data.</text>
</comment>
<dbReference type="SUPFAM" id="SSF56601">
    <property type="entry name" value="beta-lactamase/transpeptidase-like"/>
    <property type="match status" value="1"/>
</dbReference>
<accession>A0ABW5AKI5</accession>
<evidence type="ECO:0000313" key="6">
    <source>
        <dbReference type="EMBL" id="MFD2183473.1"/>
    </source>
</evidence>
<name>A0ABW5AKI5_9BRAD</name>
<dbReference type="InterPro" id="IPR012338">
    <property type="entry name" value="Beta-lactam/transpept-like"/>
</dbReference>
<evidence type="ECO:0000313" key="7">
    <source>
        <dbReference type="Proteomes" id="UP001597314"/>
    </source>
</evidence>
<evidence type="ECO:0000256" key="3">
    <source>
        <dbReference type="ARBA" id="ARBA00022801"/>
    </source>
</evidence>
<proteinExistence type="inferred from homology"/>
<dbReference type="Gene3D" id="3.40.710.10">
    <property type="entry name" value="DD-peptidase/beta-lactamase superfamily"/>
    <property type="match status" value="1"/>
</dbReference>
<dbReference type="Proteomes" id="UP001597314">
    <property type="component" value="Unassembled WGS sequence"/>
</dbReference>
<dbReference type="PANTHER" id="PTHR12544:SF48">
    <property type="entry name" value="GLUTAMINASE 1"/>
    <property type="match status" value="1"/>
</dbReference>
<dbReference type="RefSeq" id="WP_378478629.1">
    <property type="nucleotide sequence ID" value="NZ_JBHUIW010000017.1"/>
</dbReference>